<evidence type="ECO:0000313" key="2">
    <source>
        <dbReference type="EMBL" id="JAD72587.1"/>
    </source>
</evidence>
<accession>A0A0A9CM74</accession>
<reference evidence="2" key="1">
    <citation type="submission" date="2014-09" db="EMBL/GenBank/DDBJ databases">
        <authorList>
            <person name="Magalhaes I.L.F."/>
            <person name="Oliveira U."/>
            <person name="Santos F.R."/>
            <person name="Vidigal T.H.D.A."/>
            <person name="Brescovit A.D."/>
            <person name="Santos A.J."/>
        </authorList>
    </citation>
    <scope>NUCLEOTIDE SEQUENCE</scope>
    <source>
        <tissue evidence="2">Shoot tissue taken approximately 20 cm above the soil surface</tissue>
    </source>
</reference>
<dbReference type="EMBL" id="GBRH01225308">
    <property type="protein sequence ID" value="JAD72587.1"/>
    <property type="molecule type" value="Transcribed_RNA"/>
</dbReference>
<proteinExistence type="predicted"/>
<sequence>MKTPKPSRSALLQHAHHISCKESNK</sequence>
<dbReference type="AlphaFoldDB" id="A0A0A9CM74"/>
<protein>
    <submittedName>
        <fullName evidence="2">Uncharacterized protein</fullName>
    </submittedName>
</protein>
<feature type="region of interest" description="Disordered" evidence="1">
    <location>
        <begin position="1"/>
        <end position="25"/>
    </location>
</feature>
<evidence type="ECO:0000256" key="1">
    <source>
        <dbReference type="SAM" id="MobiDB-lite"/>
    </source>
</evidence>
<reference evidence="2" key="2">
    <citation type="journal article" date="2015" name="Data Brief">
        <title>Shoot transcriptome of the giant reed, Arundo donax.</title>
        <authorList>
            <person name="Barrero R.A."/>
            <person name="Guerrero F.D."/>
            <person name="Moolhuijzen P."/>
            <person name="Goolsby J.A."/>
            <person name="Tidwell J."/>
            <person name="Bellgard S.E."/>
            <person name="Bellgard M.I."/>
        </authorList>
    </citation>
    <scope>NUCLEOTIDE SEQUENCE</scope>
    <source>
        <tissue evidence="2">Shoot tissue taken approximately 20 cm above the soil surface</tissue>
    </source>
</reference>
<organism evidence="2">
    <name type="scientific">Arundo donax</name>
    <name type="common">Giant reed</name>
    <name type="synonym">Donax arundinaceus</name>
    <dbReference type="NCBI Taxonomy" id="35708"/>
    <lineage>
        <taxon>Eukaryota</taxon>
        <taxon>Viridiplantae</taxon>
        <taxon>Streptophyta</taxon>
        <taxon>Embryophyta</taxon>
        <taxon>Tracheophyta</taxon>
        <taxon>Spermatophyta</taxon>
        <taxon>Magnoliopsida</taxon>
        <taxon>Liliopsida</taxon>
        <taxon>Poales</taxon>
        <taxon>Poaceae</taxon>
        <taxon>PACMAD clade</taxon>
        <taxon>Arundinoideae</taxon>
        <taxon>Arundineae</taxon>
        <taxon>Arundo</taxon>
    </lineage>
</organism>
<name>A0A0A9CM74_ARUDO</name>